<keyword evidence="1" id="KW-0812">Transmembrane</keyword>
<evidence type="ECO:0000256" key="1">
    <source>
        <dbReference type="SAM" id="Phobius"/>
    </source>
</evidence>
<evidence type="ECO:0000313" key="2">
    <source>
        <dbReference type="EMBL" id="MXU89388.1"/>
    </source>
</evidence>
<dbReference type="EMBL" id="GIFC01007305">
    <property type="protein sequence ID" value="MXU89388.1"/>
    <property type="molecule type" value="Transcribed_RNA"/>
</dbReference>
<feature type="transmembrane region" description="Helical" evidence="1">
    <location>
        <begin position="6"/>
        <end position="30"/>
    </location>
</feature>
<name>A0A6B0UC96_IXORI</name>
<dbReference type="AlphaFoldDB" id="A0A6B0UC96"/>
<keyword evidence="1" id="KW-1133">Transmembrane helix</keyword>
<sequence>MSVMLYLLIAPVCIAVFMFNHILNFTILWHSSVVFQSRVPKCFAEKRVHRNILWACLDCFVQSPLLYFMIACFRCSPLRFPSLKNKRTRCGKKRLNFCILRNKNKSN</sequence>
<proteinExistence type="predicted"/>
<protein>
    <submittedName>
        <fullName evidence="2">Putative secreted protein</fullName>
    </submittedName>
</protein>
<accession>A0A6B0UC96</accession>
<keyword evidence="1" id="KW-0472">Membrane</keyword>
<organism evidence="2">
    <name type="scientific">Ixodes ricinus</name>
    <name type="common">Common tick</name>
    <name type="synonym">Acarus ricinus</name>
    <dbReference type="NCBI Taxonomy" id="34613"/>
    <lineage>
        <taxon>Eukaryota</taxon>
        <taxon>Metazoa</taxon>
        <taxon>Ecdysozoa</taxon>
        <taxon>Arthropoda</taxon>
        <taxon>Chelicerata</taxon>
        <taxon>Arachnida</taxon>
        <taxon>Acari</taxon>
        <taxon>Parasitiformes</taxon>
        <taxon>Ixodida</taxon>
        <taxon>Ixodoidea</taxon>
        <taxon>Ixodidae</taxon>
        <taxon>Ixodinae</taxon>
        <taxon>Ixodes</taxon>
    </lineage>
</organism>
<reference evidence="2" key="1">
    <citation type="submission" date="2019-12" db="EMBL/GenBank/DDBJ databases">
        <title>An insight into the sialome of adult female Ixodes ricinus ticks feeding for 6 days.</title>
        <authorList>
            <person name="Perner J."/>
            <person name="Ribeiro J.M.C."/>
        </authorList>
    </citation>
    <scope>NUCLEOTIDE SEQUENCE</scope>
    <source>
        <strain evidence="2">Semi-engorged</strain>
        <tissue evidence="2">Salivary glands</tissue>
    </source>
</reference>